<name>A0A437GYW6_9SPHN</name>
<evidence type="ECO:0000256" key="1">
    <source>
        <dbReference type="SAM" id="MobiDB-lite"/>
    </source>
</evidence>
<evidence type="ECO:0000313" key="4">
    <source>
        <dbReference type="Proteomes" id="UP000283003"/>
    </source>
</evidence>
<dbReference type="InterPro" id="IPR029044">
    <property type="entry name" value="Nucleotide-diphossugar_trans"/>
</dbReference>
<dbReference type="Pfam" id="PF00535">
    <property type="entry name" value="Glycos_transf_2"/>
    <property type="match status" value="1"/>
</dbReference>
<feature type="region of interest" description="Disordered" evidence="1">
    <location>
        <begin position="22"/>
        <end position="104"/>
    </location>
</feature>
<dbReference type="InterPro" id="IPR050834">
    <property type="entry name" value="Glycosyltransf_2"/>
</dbReference>
<keyword evidence="3" id="KW-0808">Transferase</keyword>
<dbReference type="Gene3D" id="3.90.550.10">
    <property type="entry name" value="Spore Coat Polysaccharide Biosynthesis Protein SpsA, Chain A"/>
    <property type="match status" value="1"/>
</dbReference>
<dbReference type="PANTHER" id="PTHR43685">
    <property type="entry name" value="GLYCOSYLTRANSFERASE"/>
    <property type="match status" value="1"/>
</dbReference>
<evidence type="ECO:0000259" key="2">
    <source>
        <dbReference type="Pfam" id="PF00535"/>
    </source>
</evidence>
<accession>A0A437GYW6</accession>
<evidence type="ECO:0000313" key="3">
    <source>
        <dbReference type="EMBL" id="RVQ67853.1"/>
    </source>
</evidence>
<keyword evidence="4" id="KW-1185">Reference proteome</keyword>
<dbReference type="SUPFAM" id="SSF53448">
    <property type="entry name" value="Nucleotide-diphospho-sugar transferases"/>
    <property type="match status" value="1"/>
</dbReference>
<dbReference type="AlphaFoldDB" id="A0A437GYW6"/>
<dbReference type="OrthoDB" id="9806525at2"/>
<proteinExistence type="predicted"/>
<sequence>MAGAVEHACRRACPLSRHSARNPWTSRRVQPHRVRRSRQCDPIVGKPVPRGARAPEQRASGSEPGGDGHTQLRRSYLAAQGPGRRAGHGGRVSAPARCHERGEPSGLCPARVHAGVRRPRDRGERSDLTGLDPLAAPADARIAVIMTCHNRRDLTQACLLALRGQHGFRAEDLFLVDDGSDDGTGDMVRAILPGAHVIEGDGSLFWNGGMRLAWDTAANAGKRYDFYLWLNDDVILAEDALAMLVADADATVARDGAVIVAGAMHEPGDPQTITYGAQRRPDPRRRFRLQVMQPVGTPQPAVAVSGNVVLVSAAAHARLGNLTDRLVHIFGDLDYGFRAVAAGIPVVLASRVAGSCAANDDSGSAPRKPLFARIRAAHKQANKLHARDWRRFVALHAGPVERLSHWLAPYLRALKS</sequence>
<dbReference type="EMBL" id="RXOL01000002">
    <property type="protein sequence ID" value="RVQ67853.1"/>
    <property type="molecule type" value="Genomic_DNA"/>
</dbReference>
<reference evidence="3 4" key="1">
    <citation type="submission" date="2018-12" db="EMBL/GenBank/DDBJ databases">
        <title>Croceicoccus ponticola sp. nov., a lipolytic bacterium isolated from seawater.</title>
        <authorList>
            <person name="Yoon J.-H."/>
        </authorList>
    </citation>
    <scope>NUCLEOTIDE SEQUENCE [LARGE SCALE GENOMIC DNA]</scope>
    <source>
        <strain evidence="3 4">GM-16</strain>
    </source>
</reference>
<gene>
    <name evidence="3" type="ORF">EKN06_06490</name>
</gene>
<organism evidence="3 4">
    <name type="scientific">Croceicoccus ponticola</name>
    <dbReference type="NCBI Taxonomy" id="2217664"/>
    <lineage>
        <taxon>Bacteria</taxon>
        <taxon>Pseudomonadati</taxon>
        <taxon>Pseudomonadota</taxon>
        <taxon>Alphaproteobacteria</taxon>
        <taxon>Sphingomonadales</taxon>
        <taxon>Erythrobacteraceae</taxon>
        <taxon>Croceicoccus</taxon>
    </lineage>
</organism>
<dbReference type="InterPro" id="IPR001173">
    <property type="entry name" value="Glyco_trans_2-like"/>
</dbReference>
<protein>
    <submittedName>
        <fullName evidence="3">Glycosyltransferase family 2 protein</fullName>
    </submittedName>
</protein>
<dbReference type="GO" id="GO:0016740">
    <property type="term" value="F:transferase activity"/>
    <property type="evidence" value="ECO:0007669"/>
    <property type="project" value="UniProtKB-KW"/>
</dbReference>
<feature type="domain" description="Glycosyltransferase 2-like" evidence="2">
    <location>
        <begin position="144"/>
        <end position="251"/>
    </location>
</feature>
<dbReference type="PANTHER" id="PTHR43685:SF3">
    <property type="entry name" value="SLR2126 PROTEIN"/>
    <property type="match status" value="1"/>
</dbReference>
<comment type="caution">
    <text evidence="3">The sequence shown here is derived from an EMBL/GenBank/DDBJ whole genome shotgun (WGS) entry which is preliminary data.</text>
</comment>
<dbReference type="Proteomes" id="UP000283003">
    <property type="component" value="Unassembled WGS sequence"/>
</dbReference>